<feature type="region of interest" description="Disordered" evidence="1">
    <location>
        <begin position="43"/>
        <end position="72"/>
    </location>
</feature>
<dbReference type="AlphaFoldDB" id="A0A427XJU7"/>
<sequence>MYLCRRLKPCHLQYHSSILPSDILVRASDNEMDLDVDSPRAIRVQRHPWDPGDHGEDSAVLGSDSDESRGGSQQVAVTDLLAGDSGVFSRITDCRCSSASKIQAIDYATTDVLLLEILDYQTALAMEQAYAKKTKRKHRVDRASRPDTLKLTIHTVEEVAEAMADDEEVW</sequence>
<dbReference type="RefSeq" id="XP_028474210.1">
    <property type="nucleotide sequence ID" value="XM_028617747.1"/>
</dbReference>
<accession>A0A427XJU7</accession>
<dbReference type="GeneID" id="39586536"/>
<comment type="caution">
    <text evidence="2">The sequence shown here is derived from an EMBL/GenBank/DDBJ whole genome shotgun (WGS) entry which is preliminary data.</text>
</comment>
<keyword evidence="3" id="KW-1185">Reference proteome</keyword>
<dbReference type="Proteomes" id="UP000279236">
    <property type="component" value="Unassembled WGS sequence"/>
</dbReference>
<name>A0A427XJU7_9TREE</name>
<evidence type="ECO:0000256" key="1">
    <source>
        <dbReference type="SAM" id="MobiDB-lite"/>
    </source>
</evidence>
<evidence type="ECO:0000313" key="2">
    <source>
        <dbReference type="EMBL" id="RSH79063.1"/>
    </source>
</evidence>
<dbReference type="EMBL" id="RSCE01000011">
    <property type="protein sequence ID" value="RSH79063.1"/>
    <property type="molecule type" value="Genomic_DNA"/>
</dbReference>
<reference evidence="2 3" key="1">
    <citation type="submission" date="2018-11" db="EMBL/GenBank/DDBJ databases">
        <title>Genome sequence of Apiotrichum porosum DSM 27194.</title>
        <authorList>
            <person name="Aliyu H."/>
            <person name="Gorte O."/>
            <person name="Ochsenreither K."/>
        </authorList>
    </citation>
    <scope>NUCLEOTIDE SEQUENCE [LARGE SCALE GENOMIC DNA]</scope>
    <source>
        <strain evidence="2 3">DSM 27194</strain>
    </source>
</reference>
<gene>
    <name evidence="2" type="ORF">EHS24_001993</name>
</gene>
<organism evidence="2 3">
    <name type="scientific">Apiotrichum porosum</name>
    <dbReference type="NCBI Taxonomy" id="105984"/>
    <lineage>
        <taxon>Eukaryota</taxon>
        <taxon>Fungi</taxon>
        <taxon>Dikarya</taxon>
        <taxon>Basidiomycota</taxon>
        <taxon>Agaricomycotina</taxon>
        <taxon>Tremellomycetes</taxon>
        <taxon>Trichosporonales</taxon>
        <taxon>Trichosporonaceae</taxon>
        <taxon>Apiotrichum</taxon>
    </lineage>
</organism>
<proteinExistence type="predicted"/>
<feature type="compositionally biased region" description="Basic and acidic residues" evidence="1">
    <location>
        <begin position="47"/>
        <end position="57"/>
    </location>
</feature>
<protein>
    <submittedName>
        <fullName evidence="2">Uncharacterized protein</fullName>
    </submittedName>
</protein>
<evidence type="ECO:0000313" key="3">
    <source>
        <dbReference type="Proteomes" id="UP000279236"/>
    </source>
</evidence>